<organism evidence="1 2">
    <name type="scientific">Phytophthora aleatoria</name>
    <dbReference type="NCBI Taxonomy" id="2496075"/>
    <lineage>
        <taxon>Eukaryota</taxon>
        <taxon>Sar</taxon>
        <taxon>Stramenopiles</taxon>
        <taxon>Oomycota</taxon>
        <taxon>Peronosporomycetes</taxon>
        <taxon>Peronosporales</taxon>
        <taxon>Peronosporaceae</taxon>
        <taxon>Phytophthora</taxon>
    </lineage>
</organism>
<name>A0A8J5IC14_9STRA</name>
<dbReference type="EMBL" id="JAENGY010000886">
    <property type="protein sequence ID" value="KAG6955187.1"/>
    <property type="molecule type" value="Genomic_DNA"/>
</dbReference>
<accession>A0A8J5IC14</accession>
<evidence type="ECO:0000313" key="1">
    <source>
        <dbReference type="EMBL" id="KAG6955187.1"/>
    </source>
</evidence>
<reference evidence="1" key="1">
    <citation type="submission" date="2021-01" db="EMBL/GenBank/DDBJ databases">
        <title>Phytophthora aleatoria, a newly-described species from Pinus radiata is distinct from Phytophthora cactorum isolates based on comparative genomics.</title>
        <authorList>
            <person name="Mcdougal R."/>
            <person name="Panda P."/>
            <person name="Williams N."/>
            <person name="Studholme D.J."/>
        </authorList>
    </citation>
    <scope>NUCLEOTIDE SEQUENCE</scope>
    <source>
        <strain evidence="1">NZFS 4037</strain>
    </source>
</reference>
<keyword evidence="2" id="KW-1185">Reference proteome</keyword>
<dbReference type="Proteomes" id="UP000709295">
    <property type="component" value="Unassembled WGS sequence"/>
</dbReference>
<gene>
    <name evidence="1" type="ORF">JG688_00011991</name>
</gene>
<dbReference type="AlphaFoldDB" id="A0A8J5IC14"/>
<proteinExistence type="predicted"/>
<evidence type="ECO:0000313" key="2">
    <source>
        <dbReference type="Proteomes" id="UP000709295"/>
    </source>
</evidence>
<sequence length="50" mass="5515">MEQDNNTDEGDETLLAELEIHGQESFAAALALTSLQGMPEHILFLVLEDD</sequence>
<comment type="caution">
    <text evidence="1">The sequence shown here is derived from an EMBL/GenBank/DDBJ whole genome shotgun (WGS) entry which is preliminary data.</text>
</comment>
<protein>
    <submittedName>
        <fullName evidence="1">Uncharacterized protein</fullName>
    </submittedName>
</protein>